<evidence type="ECO:0000313" key="14">
    <source>
        <dbReference type="EMBL" id="MFC2969666.1"/>
    </source>
</evidence>
<dbReference type="Gene3D" id="3.30.565.10">
    <property type="entry name" value="Histidine kinase-like ATPase, C-terminal domain"/>
    <property type="match status" value="1"/>
</dbReference>
<dbReference type="Gene3D" id="1.10.287.130">
    <property type="match status" value="1"/>
</dbReference>
<evidence type="ECO:0000256" key="1">
    <source>
        <dbReference type="ARBA" id="ARBA00000085"/>
    </source>
</evidence>
<dbReference type="PROSITE" id="PS50885">
    <property type="entry name" value="HAMP"/>
    <property type="match status" value="1"/>
</dbReference>
<organism evidence="14 15">
    <name type="scientific">Acidimangrovimonas pyrenivorans</name>
    <dbReference type="NCBI Taxonomy" id="2030798"/>
    <lineage>
        <taxon>Bacteria</taxon>
        <taxon>Pseudomonadati</taxon>
        <taxon>Pseudomonadota</taxon>
        <taxon>Alphaproteobacteria</taxon>
        <taxon>Rhodobacterales</taxon>
        <taxon>Paracoccaceae</taxon>
        <taxon>Acidimangrovimonas</taxon>
    </lineage>
</organism>
<evidence type="ECO:0000256" key="5">
    <source>
        <dbReference type="ARBA" id="ARBA00022679"/>
    </source>
</evidence>
<comment type="subcellular location">
    <subcellularLocation>
        <location evidence="2">Membrane</location>
    </subcellularLocation>
</comment>
<dbReference type="InterPro" id="IPR036097">
    <property type="entry name" value="HisK_dim/P_sf"/>
</dbReference>
<dbReference type="SMART" id="SM00387">
    <property type="entry name" value="HATPase_c"/>
    <property type="match status" value="1"/>
</dbReference>
<evidence type="ECO:0000256" key="4">
    <source>
        <dbReference type="ARBA" id="ARBA00022553"/>
    </source>
</evidence>
<evidence type="ECO:0000256" key="2">
    <source>
        <dbReference type="ARBA" id="ARBA00004370"/>
    </source>
</evidence>
<keyword evidence="10" id="KW-0472">Membrane</keyword>
<sequence length="458" mass="47927">MKRWSLHLRLFAAGAVAVVAALALAAGGLSQLFNAHVERRAVAELSVELDQVVAGLDRGPSTAPGTPDITLAQPPADPRFSRPLSGLYWQIDLPGRTLRSRSLWDSALTLPTPPEDGSAHTHVIAGPGDQKLLVLERQVTLPARLGGIAARVAVAMDEAELKAADRAFVADMAPYLALLGGVLIVAGWAQVAVGLRPLQTVGARVAAVRAGRSARLGAEFPTEVRPLAAEVDALIEAREEDIRRARARAADLAHGLKTPLQALYGEAGRLREAGQEEEAQAVEGIADAMHRHVDRELARARIAARGFAASCAVGPVIERVVSVIRRTPEGARLDWSTDAPESCAVRLDPDDLTEALGALIENAARHAEGTVRISARAAADETVTLAIRDDGPGIPPERIEGLMARGARLDTSAPGSGLGLSIASEIAEAAGGRLVLAPLARGLEARLVLPQAPGAESV</sequence>
<dbReference type="InterPro" id="IPR003660">
    <property type="entry name" value="HAMP_dom"/>
</dbReference>
<dbReference type="PRINTS" id="PR00344">
    <property type="entry name" value="BCTRLSENSOR"/>
</dbReference>
<accession>A0ABV7AL12</accession>
<evidence type="ECO:0000259" key="13">
    <source>
        <dbReference type="PROSITE" id="PS50885"/>
    </source>
</evidence>
<feature type="domain" description="HAMP" evidence="13">
    <location>
        <begin position="192"/>
        <end position="243"/>
    </location>
</feature>
<dbReference type="InterPro" id="IPR005467">
    <property type="entry name" value="His_kinase_dom"/>
</dbReference>
<evidence type="ECO:0000259" key="12">
    <source>
        <dbReference type="PROSITE" id="PS50109"/>
    </source>
</evidence>
<name>A0ABV7AL12_9RHOB</name>
<keyword evidence="11" id="KW-0732">Signal</keyword>
<evidence type="ECO:0000313" key="15">
    <source>
        <dbReference type="Proteomes" id="UP001595443"/>
    </source>
</evidence>
<keyword evidence="6" id="KW-0812">Transmembrane</keyword>
<dbReference type="SUPFAM" id="SSF55874">
    <property type="entry name" value="ATPase domain of HSP90 chaperone/DNA topoisomerase II/histidine kinase"/>
    <property type="match status" value="1"/>
</dbReference>
<dbReference type="EC" id="2.7.13.3" evidence="3"/>
<dbReference type="InterPro" id="IPR003594">
    <property type="entry name" value="HATPase_dom"/>
</dbReference>
<evidence type="ECO:0000256" key="10">
    <source>
        <dbReference type="ARBA" id="ARBA00023136"/>
    </source>
</evidence>
<protein>
    <recommendedName>
        <fullName evidence="3">histidine kinase</fullName>
        <ecNumber evidence="3">2.7.13.3</ecNumber>
    </recommendedName>
</protein>
<proteinExistence type="predicted"/>
<feature type="signal peptide" evidence="11">
    <location>
        <begin position="1"/>
        <end position="25"/>
    </location>
</feature>
<keyword evidence="5" id="KW-0808">Transferase</keyword>
<reference evidence="15" key="1">
    <citation type="journal article" date="2019" name="Int. J. Syst. Evol. Microbiol.">
        <title>The Global Catalogue of Microorganisms (GCM) 10K type strain sequencing project: providing services to taxonomists for standard genome sequencing and annotation.</title>
        <authorList>
            <consortium name="The Broad Institute Genomics Platform"/>
            <consortium name="The Broad Institute Genome Sequencing Center for Infectious Disease"/>
            <person name="Wu L."/>
            <person name="Ma J."/>
        </authorList>
    </citation>
    <scope>NUCLEOTIDE SEQUENCE [LARGE SCALE GENOMIC DNA]</scope>
    <source>
        <strain evidence="15">KCTC 62192</strain>
    </source>
</reference>
<dbReference type="Pfam" id="PF02518">
    <property type="entry name" value="HATPase_c"/>
    <property type="match status" value="1"/>
</dbReference>
<keyword evidence="4" id="KW-0597">Phosphoprotein</keyword>
<dbReference type="SUPFAM" id="SSF47384">
    <property type="entry name" value="Homodimeric domain of signal transducing histidine kinase"/>
    <property type="match status" value="1"/>
</dbReference>
<evidence type="ECO:0000256" key="7">
    <source>
        <dbReference type="ARBA" id="ARBA00022777"/>
    </source>
</evidence>
<evidence type="ECO:0000256" key="6">
    <source>
        <dbReference type="ARBA" id="ARBA00022692"/>
    </source>
</evidence>
<comment type="catalytic activity">
    <reaction evidence="1">
        <text>ATP + protein L-histidine = ADP + protein N-phospho-L-histidine.</text>
        <dbReference type="EC" id="2.7.13.3"/>
    </reaction>
</comment>
<keyword evidence="8" id="KW-1133">Transmembrane helix</keyword>
<feature type="domain" description="Histidine kinase" evidence="12">
    <location>
        <begin position="251"/>
        <end position="453"/>
    </location>
</feature>
<dbReference type="GO" id="GO:0016301">
    <property type="term" value="F:kinase activity"/>
    <property type="evidence" value="ECO:0007669"/>
    <property type="project" value="UniProtKB-KW"/>
</dbReference>
<keyword evidence="9" id="KW-0902">Two-component regulatory system</keyword>
<dbReference type="RefSeq" id="WP_377834430.1">
    <property type="nucleotide sequence ID" value="NZ_JBHRSK010000014.1"/>
</dbReference>
<dbReference type="InterPro" id="IPR050428">
    <property type="entry name" value="TCS_sensor_his_kinase"/>
</dbReference>
<keyword evidence="15" id="KW-1185">Reference proteome</keyword>
<dbReference type="InterPro" id="IPR004358">
    <property type="entry name" value="Sig_transdc_His_kin-like_C"/>
</dbReference>
<dbReference type="PANTHER" id="PTHR45436:SF5">
    <property type="entry name" value="SENSOR HISTIDINE KINASE TRCS"/>
    <property type="match status" value="1"/>
</dbReference>
<evidence type="ECO:0000256" key="8">
    <source>
        <dbReference type="ARBA" id="ARBA00022989"/>
    </source>
</evidence>
<gene>
    <name evidence="14" type="ORF">ACFOES_16310</name>
</gene>
<keyword evidence="7 14" id="KW-0418">Kinase</keyword>
<evidence type="ECO:0000256" key="3">
    <source>
        <dbReference type="ARBA" id="ARBA00012438"/>
    </source>
</evidence>
<dbReference type="EMBL" id="JBHRSK010000014">
    <property type="protein sequence ID" value="MFC2969666.1"/>
    <property type="molecule type" value="Genomic_DNA"/>
</dbReference>
<dbReference type="InterPro" id="IPR036890">
    <property type="entry name" value="HATPase_C_sf"/>
</dbReference>
<feature type="chain" id="PRO_5046751833" description="histidine kinase" evidence="11">
    <location>
        <begin position="26"/>
        <end position="458"/>
    </location>
</feature>
<comment type="caution">
    <text evidence="14">The sequence shown here is derived from an EMBL/GenBank/DDBJ whole genome shotgun (WGS) entry which is preliminary data.</text>
</comment>
<evidence type="ECO:0000256" key="9">
    <source>
        <dbReference type="ARBA" id="ARBA00023012"/>
    </source>
</evidence>
<dbReference type="PROSITE" id="PS50109">
    <property type="entry name" value="HIS_KIN"/>
    <property type="match status" value="1"/>
</dbReference>
<evidence type="ECO:0000256" key="11">
    <source>
        <dbReference type="SAM" id="SignalP"/>
    </source>
</evidence>
<dbReference type="PANTHER" id="PTHR45436">
    <property type="entry name" value="SENSOR HISTIDINE KINASE YKOH"/>
    <property type="match status" value="1"/>
</dbReference>
<dbReference type="Proteomes" id="UP001595443">
    <property type="component" value="Unassembled WGS sequence"/>
</dbReference>